<name>A0ABW1GKK7_9ACTN</name>
<proteinExistence type="inferred from homology"/>
<dbReference type="EMBL" id="JBHSPU010000016">
    <property type="protein sequence ID" value="MFC5915339.1"/>
    <property type="molecule type" value="Genomic_DNA"/>
</dbReference>
<keyword evidence="2" id="KW-0560">Oxidoreductase</keyword>
<dbReference type="PANTHER" id="PTHR45024">
    <property type="entry name" value="DEHYDROGENASES, SHORT CHAIN"/>
    <property type="match status" value="1"/>
</dbReference>
<evidence type="ECO:0000256" key="2">
    <source>
        <dbReference type="ARBA" id="ARBA00023002"/>
    </source>
</evidence>
<dbReference type="PANTHER" id="PTHR45024:SF2">
    <property type="entry name" value="SCP2 DOMAIN-CONTAINING PROTEIN"/>
    <property type="match status" value="1"/>
</dbReference>
<dbReference type="PRINTS" id="PR00081">
    <property type="entry name" value="GDHRDH"/>
</dbReference>
<evidence type="ECO:0000313" key="4">
    <source>
        <dbReference type="EMBL" id="MFC5915339.1"/>
    </source>
</evidence>
<evidence type="ECO:0000256" key="1">
    <source>
        <dbReference type="ARBA" id="ARBA00006484"/>
    </source>
</evidence>
<accession>A0ABW1GKK7</accession>
<dbReference type="PRINTS" id="PR00080">
    <property type="entry name" value="SDRFAMILY"/>
</dbReference>
<organism evidence="4 5">
    <name type="scientific">Streptomyces pulveraceus</name>
    <dbReference type="NCBI Taxonomy" id="68258"/>
    <lineage>
        <taxon>Bacteria</taxon>
        <taxon>Bacillati</taxon>
        <taxon>Actinomycetota</taxon>
        <taxon>Actinomycetes</taxon>
        <taxon>Kitasatosporales</taxon>
        <taxon>Streptomycetaceae</taxon>
        <taxon>Streptomyces</taxon>
    </lineage>
</organism>
<dbReference type="RefSeq" id="WP_344511111.1">
    <property type="nucleotide sequence ID" value="NZ_BAAATU010000019.1"/>
</dbReference>
<dbReference type="Gene3D" id="3.40.50.720">
    <property type="entry name" value="NAD(P)-binding Rossmann-like Domain"/>
    <property type="match status" value="1"/>
</dbReference>
<reference evidence="5" key="1">
    <citation type="journal article" date="2019" name="Int. J. Syst. Evol. Microbiol.">
        <title>The Global Catalogue of Microorganisms (GCM) 10K type strain sequencing project: providing services to taxonomists for standard genome sequencing and annotation.</title>
        <authorList>
            <consortium name="The Broad Institute Genomics Platform"/>
            <consortium name="The Broad Institute Genome Sequencing Center for Infectious Disease"/>
            <person name="Wu L."/>
            <person name="Ma J."/>
        </authorList>
    </citation>
    <scope>NUCLEOTIDE SEQUENCE [LARGE SCALE GENOMIC DNA]</scope>
    <source>
        <strain evidence="5">JCM 4147</strain>
    </source>
</reference>
<gene>
    <name evidence="4" type="ORF">ACFP1B_18200</name>
</gene>
<evidence type="ECO:0000313" key="5">
    <source>
        <dbReference type="Proteomes" id="UP001596200"/>
    </source>
</evidence>
<dbReference type="InterPro" id="IPR002347">
    <property type="entry name" value="SDR_fam"/>
</dbReference>
<evidence type="ECO:0000256" key="3">
    <source>
        <dbReference type="RuleBase" id="RU000363"/>
    </source>
</evidence>
<comment type="caution">
    <text evidence="4">The sequence shown here is derived from an EMBL/GenBank/DDBJ whole genome shotgun (WGS) entry which is preliminary data.</text>
</comment>
<dbReference type="Pfam" id="PF00106">
    <property type="entry name" value="adh_short"/>
    <property type="match status" value="1"/>
</dbReference>
<dbReference type="InterPro" id="IPR036291">
    <property type="entry name" value="NAD(P)-bd_dom_sf"/>
</dbReference>
<protein>
    <submittedName>
        <fullName evidence="4">SDR family NAD(P)-dependent oxidoreductase</fullName>
    </submittedName>
</protein>
<dbReference type="Proteomes" id="UP001596200">
    <property type="component" value="Unassembled WGS sequence"/>
</dbReference>
<sequence length="303" mass="30858">MTRDTLRLDGRSVVVTGAGRGLGRAYALDLAGRGARVVVNDLGTATDGTGDRDAGPAARVVEEIRAVGGTAVASTADASSVEGTRSLIDLACAEFGSVDGIVANAGIYRPGLEFTGIDEALLERMTAIHSFGAWRLARAAWPHFMERGRGRVVLVTSAAGLYGMAGNAAYALLKAGIVGLTRTLAAEGAPHGIRVNAVAPVAWSRMSAATEGVPPEPLERMRQEAPPEAVAPVVAALLADGVPVTGEVLSAGRGRVGRVLTGETPGIRSADGGPLPAQDLAGRIGELLAVDGMVYPGSAHETP</sequence>
<comment type="similarity">
    <text evidence="1 3">Belongs to the short-chain dehydrogenases/reductases (SDR) family.</text>
</comment>
<dbReference type="SUPFAM" id="SSF51735">
    <property type="entry name" value="NAD(P)-binding Rossmann-fold domains"/>
    <property type="match status" value="1"/>
</dbReference>
<dbReference type="InterPro" id="IPR051687">
    <property type="entry name" value="Peroxisomal_Beta-Oxidation"/>
</dbReference>
<keyword evidence="5" id="KW-1185">Reference proteome</keyword>